<evidence type="ECO:0000313" key="8">
    <source>
        <dbReference type="Proteomes" id="UP000016462"/>
    </source>
</evidence>
<dbReference type="InterPro" id="IPR011010">
    <property type="entry name" value="DNA_brk_join_enz"/>
</dbReference>
<dbReference type="PROSITE" id="PS51898">
    <property type="entry name" value="TYR_RECOMBINASE"/>
    <property type="match status" value="1"/>
</dbReference>
<dbReference type="SUPFAM" id="SSF56349">
    <property type="entry name" value="DNA breaking-rejoining enzymes"/>
    <property type="match status" value="1"/>
</dbReference>
<keyword evidence="8" id="KW-1185">Reference proteome</keyword>
<dbReference type="Proteomes" id="UP000016462">
    <property type="component" value="Unassembled WGS sequence"/>
</dbReference>
<keyword evidence="3" id="KW-0233">DNA recombination</keyword>
<evidence type="ECO:0000256" key="4">
    <source>
        <dbReference type="PROSITE-ProRule" id="PRU01248"/>
    </source>
</evidence>
<sequence length="459" mass="50497">MSQIGRPAGSGKGSTIKLANGRFRAQRTVSDEWGTTKRLEAVAATKTKAQNALDAKVQAWRSSHVKPARRRTFGSWAEEWMSALETRGTRTKTKKPLALSTVRAYRSTMSNHVLPHLEKAALSAIDVPMIERMLAAVAQSTSKSKPGTPLGPDTARKALAVLQSCLADAEHLRLVPENVAKQVRPPETPRRAETWATPDRMRDVLDQLLAAEPPPHAFSAPVGEGRGRRGSRVRPWWQYRSVLAALILTGARPGELLGLRRKLVEVDEDGEMYLGLSWQLEEPDWACGCGEACVAAANCPKREMELLASSKYDRIIGTRADDNLGLEISTARVLSRPKSDAGNRDFHAYPELRHAIELALAEPARWGLVWENRGQPMTEATLRRAWKDLAVAFDLGAGSKPYDARHSFIDHLHLSGVPIEIAMAMVGQTSQQVHRGYRTAQKRAATRAGTALLSKGARR</sequence>
<proteinExistence type="inferred from homology"/>
<dbReference type="PANTHER" id="PTHR30349">
    <property type="entry name" value="PHAGE INTEGRASE-RELATED"/>
    <property type="match status" value="1"/>
</dbReference>
<evidence type="ECO:0008006" key="9">
    <source>
        <dbReference type="Google" id="ProtNLM"/>
    </source>
</evidence>
<evidence type="ECO:0000259" key="6">
    <source>
        <dbReference type="PROSITE" id="PS51900"/>
    </source>
</evidence>
<evidence type="ECO:0000256" key="2">
    <source>
        <dbReference type="ARBA" id="ARBA00023125"/>
    </source>
</evidence>
<evidence type="ECO:0000259" key="5">
    <source>
        <dbReference type="PROSITE" id="PS51898"/>
    </source>
</evidence>
<feature type="domain" description="Core-binding (CB)" evidence="6">
    <location>
        <begin position="71"/>
        <end position="170"/>
    </location>
</feature>
<organism evidence="7 8">
    <name type="scientific">Agrococcus pavilionensis RW1</name>
    <dbReference type="NCBI Taxonomy" id="1330458"/>
    <lineage>
        <taxon>Bacteria</taxon>
        <taxon>Bacillati</taxon>
        <taxon>Actinomycetota</taxon>
        <taxon>Actinomycetes</taxon>
        <taxon>Micrococcales</taxon>
        <taxon>Microbacteriaceae</taxon>
        <taxon>Agrococcus</taxon>
    </lineage>
</organism>
<reference evidence="7 8" key="1">
    <citation type="journal article" date="2013" name="Genome Announc.">
        <title>First draft genome sequence from a member of the genus agrococcus, isolated from modern microbialites.</title>
        <authorList>
            <person name="White R.A.III."/>
            <person name="Grassa C.J."/>
            <person name="Suttle C.A."/>
        </authorList>
    </citation>
    <scope>NUCLEOTIDE SEQUENCE [LARGE SCALE GENOMIC DNA]</scope>
    <source>
        <strain evidence="7 8">RW1</strain>
    </source>
</reference>
<dbReference type="InterPro" id="IPR013762">
    <property type="entry name" value="Integrase-like_cat_sf"/>
</dbReference>
<comment type="similarity">
    <text evidence="1">Belongs to the 'phage' integrase family.</text>
</comment>
<dbReference type="Gene3D" id="1.10.443.10">
    <property type="entry name" value="Intergrase catalytic core"/>
    <property type="match status" value="1"/>
</dbReference>
<dbReference type="GO" id="GO:0006310">
    <property type="term" value="P:DNA recombination"/>
    <property type="evidence" value="ECO:0007669"/>
    <property type="project" value="UniProtKB-KW"/>
</dbReference>
<keyword evidence="2 4" id="KW-0238">DNA-binding</keyword>
<dbReference type="InterPro" id="IPR050090">
    <property type="entry name" value="Tyrosine_recombinase_XerCD"/>
</dbReference>
<evidence type="ECO:0000256" key="3">
    <source>
        <dbReference type="ARBA" id="ARBA00023172"/>
    </source>
</evidence>
<gene>
    <name evidence="7" type="ORF">L332_10335</name>
</gene>
<dbReference type="PROSITE" id="PS51900">
    <property type="entry name" value="CB"/>
    <property type="match status" value="1"/>
</dbReference>
<dbReference type="GO" id="GO:0003677">
    <property type="term" value="F:DNA binding"/>
    <property type="evidence" value="ECO:0007669"/>
    <property type="project" value="UniProtKB-UniRule"/>
</dbReference>
<accession>U1LQU5</accession>
<dbReference type="InterPro" id="IPR044068">
    <property type="entry name" value="CB"/>
</dbReference>
<comment type="caution">
    <text evidence="7">The sequence shown here is derived from an EMBL/GenBank/DDBJ whole genome shotgun (WGS) entry which is preliminary data.</text>
</comment>
<protein>
    <recommendedName>
        <fullName evidence="9">Tyr recombinase domain-containing protein</fullName>
    </recommendedName>
</protein>
<feature type="domain" description="Tyr recombinase" evidence="5">
    <location>
        <begin position="213"/>
        <end position="452"/>
    </location>
</feature>
<dbReference type="PANTHER" id="PTHR30349:SF41">
    <property type="entry name" value="INTEGRASE_RECOMBINASE PROTEIN MJ0367-RELATED"/>
    <property type="match status" value="1"/>
</dbReference>
<dbReference type="InterPro" id="IPR010998">
    <property type="entry name" value="Integrase_recombinase_N"/>
</dbReference>
<evidence type="ECO:0000256" key="1">
    <source>
        <dbReference type="ARBA" id="ARBA00008857"/>
    </source>
</evidence>
<dbReference type="AlphaFoldDB" id="U1LQU5"/>
<evidence type="ECO:0000313" key="7">
    <source>
        <dbReference type="EMBL" id="ERG64839.1"/>
    </source>
</evidence>
<dbReference type="EMBL" id="ASHR01000014">
    <property type="protein sequence ID" value="ERG64839.1"/>
    <property type="molecule type" value="Genomic_DNA"/>
</dbReference>
<dbReference type="InterPro" id="IPR002104">
    <property type="entry name" value="Integrase_catalytic"/>
</dbReference>
<name>U1LQU5_9MICO</name>
<dbReference type="GO" id="GO:0015074">
    <property type="term" value="P:DNA integration"/>
    <property type="evidence" value="ECO:0007669"/>
    <property type="project" value="InterPro"/>
</dbReference>
<dbReference type="Gene3D" id="1.10.150.130">
    <property type="match status" value="1"/>
</dbReference>